<dbReference type="GO" id="GO:0005524">
    <property type="term" value="F:ATP binding"/>
    <property type="evidence" value="ECO:0007669"/>
    <property type="project" value="UniProtKB-KW"/>
</dbReference>
<proteinExistence type="predicted"/>
<dbReference type="CDD" id="cd00009">
    <property type="entry name" value="AAA"/>
    <property type="match status" value="1"/>
</dbReference>
<accession>A0A521ASZ0</accession>
<sequence length="520" mass="58801">MLESKISLLSLALPWDPSMDVKKMKVVSEKGLLFDLPDLDEGKDLALQGDDGVFSGWIPFKKIVQVIFQQWKICRTYYETLICAVDHAITAVDREGNIVSWNHKSEEIFQCSHDEIMGKPITDFFEQDSLEVVSVLKNGKGVIRKYHQPYPGVSVLINALPVVLNKKVIGGISVEQDITDVVRLNDELSTTFAYIRDLEDRIDKKQSDDPFHKIKGRSKSIRKAVEMAQKVATTDASVLITGESGVGKELFANAIHKSSSRSNGPFVDINCGAIPAPLFESELFGYEKGAFTGANKEGKKGKFDMAKGGTLFLDEIGEMPLDLQVKLLRVLQEKQYYRIGGNEPIPLDVRIISATNRNLDEMIQEGLFRQDLYYRLNIVSIEVPPLRERKEDIPELVQLCLNEFAIKYSKPVPGIDSEVMYRFVHYHWHGNIRELRNIMEQIVILADEGVIQPRHLPASFVKNEGRNSSDDRLNHVPVVDSEESRIREALMTTYGNKSAAAKLLNISRSTLYNKIRKYNL</sequence>
<dbReference type="Pfam" id="PF00158">
    <property type="entry name" value="Sigma54_activat"/>
    <property type="match status" value="1"/>
</dbReference>
<dbReference type="SMART" id="SM00091">
    <property type="entry name" value="PAS"/>
    <property type="match status" value="1"/>
</dbReference>
<dbReference type="PANTHER" id="PTHR32071">
    <property type="entry name" value="TRANSCRIPTIONAL REGULATORY PROTEIN"/>
    <property type="match status" value="1"/>
</dbReference>
<keyword evidence="3" id="KW-0805">Transcription regulation</keyword>
<dbReference type="Gene3D" id="1.10.10.60">
    <property type="entry name" value="Homeodomain-like"/>
    <property type="match status" value="1"/>
</dbReference>
<dbReference type="GO" id="GO:0006355">
    <property type="term" value="P:regulation of DNA-templated transcription"/>
    <property type="evidence" value="ECO:0007669"/>
    <property type="project" value="InterPro"/>
</dbReference>
<feature type="domain" description="Sigma-54 factor interaction" evidence="5">
    <location>
        <begin position="214"/>
        <end position="444"/>
    </location>
</feature>
<dbReference type="PANTHER" id="PTHR32071:SF57">
    <property type="entry name" value="C4-DICARBOXYLATE TRANSPORT TRANSCRIPTIONAL REGULATORY PROTEIN DCTD"/>
    <property type="match status" value="1"/>
</dbReference>
<dbReference type="FunFam" id="3.40.50.300:FF:000006">
    <property type="entry name" value="DNA-binding transcriptional regulator NtrC"/>
    <property type="match status" value="1"/>
</dbReference>
<dbReference type="OrthoDB" id="9771372at2"/>
<dbReference type="InterPro" id="IPR003593">
    <property type="entry name" value="AAA+_ATPase"/>
</dbReference>
<dbReference type="CDD" id="cd00130">
    <property type="entry name" value="PAS"/>
    <property type="match status" value="1"/>
</dbReference>
<dbReference type="Gene3D" id="3.30.450.20">
    <property type="entry name" value="PAS domain"/>
    <property type="match status" value="1"/>
</dbReference>
<evidence type="ECO:0000256" key="4">
    <source>
        <dbReference type="ARBA" id="ARBA00023163"/>
    </source>
</evidence>
<evidence type="ECO:0000256" key="3">
    <source>
        <dbReference type="ARBA" id="ARBA00023015"/>
    </source>
</evidence>
<dbReference type="InterPro" id="IPR035965">
    <property type="entry name" value="PAS-like_dom_sf"/>
</dbReference>
<keyword evidence="2" id="KW-0067">ATP-binding</keyword>
<keyword evidence="8" id="KW-1185">Reference proteome</keyword>
<name>A0A521ASZ0_9BACL</name>
<dbReference type="InterPro" id="IPR025662">
    <property type="entry name" value="Sigma_54_int_dom_ATP-bd_1"/>
</dbReference>
<dbReference type="PRINTS" id="PR01590">
    <property type="entry name" value="HTHFIS"/>
</dbReference>
<dbReference type="SUPFAM" id="SSF52540">
    <property type="entry name" value="P-loop containing nucleoside triphosphate hydrolases"/>
    <property type="match status" value="1"/>
</dbReference>
<organism evidence="7 8">
    <name type="scientific">Melghirimyces algeriensis</name>
    <dbReference type="NCBI Taxonomy" id="910412"/>
    <lineage>
        <taxon>Bacteria</taxon>
        <taxon>Bacillati</taxon>
        <taxon>Bacillota</taxon>
        <taxon>Bacilli</taxon>
        <taxon>Bacillales</taxon>
        <taxon>Thermoactinomycetaceae</taxon>
        <taxon>Melghirimyces</taxon>
    </lineage>
</organism>
<evidence type="ECO:0000256" key="2">
    <source>
        <dbReference type="ARBA" id="ARBA00022840"/>
    </source>
</evidence>
<dbReference type="InterPro" id="IPR000014">
    <property type="entry name" value="PAS"/>
</dbReference>
<keyword evidence="1" id="KW-0547">Nucleotide-binding</keyword>
<dbReference type="InterPro" id="IPR002078">
    <property type="entry name" value="Sigma_54_int"/>
</dbReference>
<dbReference type="InterPro" id="IPR002197">
    <property type="entry name" value="HTH_Fis"/>
</dbReference>
<dbReference type="PROSITE" id="PS00675">
    <property type="entry name" value="SIGMA54_INTERACT_1"/>
    <property type="match status" value="1"/>
</dbReference>
<dbReference type="SUPFAM" id="SSF55785">
    <property type="entry name" value="PYP-like sensor domain (PAS domain)"/>
    <property type="match status" value="1"/>
</dbReference>
<dbReference type="Gene3D" id="1.10.8.60">
    <property type="match status" value="1"/>
</dbReference>
<evidence type="ECO:0000259" key="6">
    <source>
        <dbReference type="PROSITE" id="PS50112"/>
    </source>
</evidence>
<evidence type="ECO:0000313" key="7">
    <source>
        <dbReference type="EMBL" id="SMO37915.1"/>
    </source>
</evidence>
<dbReference type="Pfam" id="PF02954">
    <property type="entry name" value="HTH_8"/>
    <property type="match status" value="1"/>
</dbReference>
<dbReference type="PROSITE" id="PS50045">
    <property type="entry name" value="SIGMA54_INTERACT_4"/>
    <property type="match status" value="1"/>
</dbReference>
<dbReference type="Proteomes" id="UP000315636">
    <property type="component" value="Unassembled WGS sequence"/>
</dbReference>
<evidence type="ECO:0000256" key="1">
    <source>
        <dbReference type="ARBA" id="ARBA00022741"/>
    </source>
</evidence>
<dbReference type="EMBL" id="FXTI01000001">
    <property type="protein sequence ID" value="SMO37915.1"/>
    <property type="molecule type" value="Genomic_DNA"/>
</dbReference>
<feature type="domain" description="PAS" evidence="6">
    <location>
        <begin position="74"/>
        <end position="133"/>
    </location>
</feature>
<dbReference type="SMART" id="SM00382">
    <property type="entry name" value="AAA"/>
    <property type="match status" value="1"/>
</dbReference>
<reference evidence="7 8" key="1">
    <citation type="submission" date="2017-05" db="EMBL/GenBank/DDBJ databases">
        <authorList>
            <person name="Varghese N."/>
            <person name="Submissions S."/>
        </authorList>
    </citation>
    <scope>NUCLEOTIDE SEQUENCE [LARGE SCALE GENOMIC DNA]</scope>
    <source>
        <strain evidence="7 8">DSM 45474</strain>
    </source>
</reference>
<evidence type="ECO:0000313" key="8">
    <source>
        <dbReference type="Proteomes" id="UP000315636"/>
    </source>
</evidence>
<dbReference type="AlphaFoldDB" id="A0A521ASZ0"/>
<dbReference type="GO" id="GO:0043565">
    <property type="term" value="F:sequence-specific DNA binding"/>
    <property type="evidence" value="ECO:0007669"/>
    <property type="project" value="InterPro"/>
</dbReference>
<evidence type="ECO:0000259" key="5">
    <source>
        <dbReference type="PROSITE" id="PS50045"/>
    </source>
</evidence>
<protein>
    <submittedName>
        <fullName evidence="7">Transcriptional regulator</fullName>
    </submittedName>
</protein>
<dbReference type="Pfam" id="PF13426">
    <property type="entry name" value="PAS_9"/>
    <property type="match status" value="1"/>
</dbReference>
<dbReference type="Gene3D" id="3.40.50.300">
    <property type="entry name" value="P-loop containing nucleotide triphosphate hydrolases"/>
    <property type="match status" value="1"/>
</dbReference>
<dbReference type="InterPro" id="IPR027417">
    <property type="entry name" value="P-loop_NTPase"/>
</dbReference>
<dbReference type="PROSITE" id="PS50112">
    <property type="entry name" value="PAS"/>
    <property type="match status" value="1"/>
</dbReference>
<keyword evidence="4" id="KW-0804">Transcription</keyword>
<dbReference type="RefSeq" id="WP_142504013.1">
    <property type="nucleotide sequence ID" value="NZ_FXTI01000001.1"/>
</dbReference>
<gene>
    <name evidence="7" type="ORF">SAMN06264849_101321</name>
</gene>
<dbReference type="InterPro" id="IPR009057">
    <property type="entry name" value="Homeodomain-like_sf"/>
</dbReference>
<dbReference type="NCBIfam" id="TIGR00229">
    <property type="entry name" value="sensory_box"/>
    <property type="match status" value="1"/>
</dbReference>
<dbReference type="InterPro" id="IPR058031">
    <property type="entry name" value="AAA_lid_NorR"/>
</dbReference>
<dbReference type="Pfam" id="PF25601">
    <property type="entry name" value="AAA_lid_14"/>
    <property type="match status" value="1"/>
</dbReference>
<dbReference type="SUPFAM" id="SSF46689">
    <property type="entry name" value="Homeodomain-like"/>
    <property type="match status" value="1"/>
</dbReference>